<dbReference type="EMBL" id="CM042041">
    <property type="protein sequence ID" value="KAI3713374.1"/>
    <property type="molecule type" value="Genomic_DNA"/>
</dbReference>
<accession>A0ACB9ATG3</accession>
<dbReference type="Proteomes" id="UP001056120">
    <property type="component" value="Linkage Group LG24"/>
</dbReference>
<keyword evidence="2" id="KW-1185">Reference proteome</keyword>
<gene>
    <name evidence="1" type="ORF">L1987_71951</name>
</gene>
<reference evidence="1 2" key="2">
    <citation type="journal article" date="2022" name="Mol. Ecol. Resour.">
        <title>The genomes of chicory, endive, great burdock and yacon provide insights into Asteraceae paleo-polyploidization history and plant inulin production.</title>
        <authorList>
            <person name="Fan W."/>
            <person name="Wang S."/>
            <person name="Wang H."/>
            <person name="Wang A."/>
            <person name="Jiang F."/>
            <person name="Liu H."/>
            <person name="Zhao H."/>
            <person name="Xu D."/>
            <person name="Zhang Y."/>
        </authorList>
    </citation>
    <scope>NUCLEOTIDE SEQUENCE [LARGE SCALE GENOMIC DNA]</scope>
    <source>
        <strain evidence="2">cv. Yunnan</strain>
        <tissue evidence="1">Leaves</tissue>
    </source>
</reference>
<protein>
    <submittedName>
        <fullName evidence="1">Uncharacterized protein</fullName>
    </submittedName>
</protein>
<evidence type="ECO:0000313" key="2">
    <source>
        <dbReference type="Proteomes" id="UP001056120"/>
    </source>
</evidence>
<proteinExistence type="predicted"/>
<sequence>MRGKQEREDAGNPQGKQEREDAGNPKDVVDGGGVEPDSVLSTVSCIGAFSNVVVDGDGVEACSSCWWLGKDKRLTVK</sequence>
<evidence type="ECO:0000313" key="1">
    <source>
        <dbReference type="EMBL" id="KAI3713374.1"/>
    </source>
</evidence>
<name>A0ACB9ATG3_9ASTR</name>
<organism evidence="1 2">
    <name type="scientific">Smallanthus sonchifolius</name>
    <dbReference type="NCBI Taxonomy" id="185202"/>
    <lineage>
        <taxon>Eukaryota</taxon>
        <taxon>Viridiplantae</taxon>
        <taxon>Streptophyta</taxon>
        <taxon>Embryophyta</taxon>
        <taxon>Tracheophyta</taxon>
        <taxon>Spermatophyta</taxon>
        <taxon>Magnoliopsida</taxon>
        <taxon>eudicotyledons</taxon>
        <taxon>Gunneridae</taxon>
        <taxon>Pentapetalae</taxon>
        <taxon>asterids</taxon>
        <taxon>campanulids</taxon>
        <taxon>Asterales</taxon>
        <taxon>Asteraceae</taxon>
        <taxon>Asteroideae</taxon>
        <taxon>Heliantheae alliance</taxon>
        <taxon>Millerieae</taxon>
        <taxon>Smallanthus</taxon>
    </lineage>
</organism>
<comment type="caution">
    <text evidence="1">The sequence shown here is derived from an EMBL/GenBank/DDBJ whole genome shotgun (WGS) entry which is preliminary data.</text>
</comment>
<reference evidence="2" key="1">
    <citation type="journal article" date="2022" name="Mol. Ecol. Resour.">
        <title>The genomes of chicory, endive, great burdock and yacon provide insights into Asteraceae palaeo-polyploidization history and plant inulin production.</title>
        <authorList>
            <person name="Fan W."/>
            <person name="Wang S."/>
            <person name="Wang H."/>
            <person name="Wang A."/>
            <person name="Jiang F."/>
            <person name="Liu H."/>
            <person name="Zhao H."/>
            <person name="Xu D."/>
            <person name="Zhang Y."/>
        </authorList>
    </citation>
    <scope>NUCLEOTIDE SEQUENCE [LARGE SCALE GENOMIC DNA]</scope>
    <source>
        <strain evidence="2">cv. Yunnan</strain>
    </source>
</reference>